<name>A0A5J4KRP5_9CHLR</name>
<feature type="domain" description="PPM-type phosphatase" evidence="2">
    <location>
        <begin position="164"/>
        <end position="383"/>
    </location>
</feature>
<dbReference type="InterPro" id="IPR036457">
    <property type="entry name" value="PPM-type-like_dom_sf"/>
</dbReference>
<dbReference type="InterPro" id="IPR035965">
    <property type="entry name" value="PAS-like_dom_sf"/>
</dbReference>
<evidence type="ECO:0000313" key="4">
    <source>
        <dbReference type="Proteomes" id="UP000326912"/>
    </source>
</evidence>
<dbReference type="PANTHER" id="PTHR43156">
    <property type="entry name" value="STAGE II SPORULATION PROTEIN E-RELATED"/>
    <property type="match status" value="1"/>
</dbReference>
<dbReference type="RefSeq" id="WP_151756878.1">
    <property type="nucleotide sequence ID" value="NZ_BKZW01000001.1"/>
</dbReference>
<dbReference type="Gene3D" id="3.30.450.20">
    <property type="entry name" value="PAS domain"/>
    <property type="match status" value="1"/>
</dbReference>
<evidence type="ECO:0000313" key="3">
    <source>
        <dbReference type="EMBL" id="GER89057.1"/>
    </source>
</evidence>
<dbReference type="InterPro" id="IPR001932">
    <property type="entry name" value="PPM-type_phosphatase-like_dom"/>
</dbReference>
<sequence>MKQATIRQPNKAFLAQEILDSLEITMAVVDTDGTILAVNEAWNRMARAACSSAQLSRTRVGINYLQICREARGASVELASEAAAGIESILSGKVPLFSLEYPCFSPTEQRWYLMQVTPLPQHRGAVVAHIDITTRKHLELQRQAQFEKAARIQLQLLPEKLPLVNSLDIYAYSHPAEQVGGDFYDFLSSTTHPFIFTIGDVSGKGLSAAFLATAIHTILHTTMRAFPLADPKAIMVSLNEDLYDDFTKVGMFVTMFTGCYDPQTEQLIYVNAGHSPVIHCPDGGPAVLLEAEETGLGIIPTSFYENQHIRLSPNDVFVAGTDGLNECFNANGEMFGYERLLKTVEMLADRPANQIGVELFKAVHQFAHGYPQSDDQTVVILKRIAN</sequence>
<dbReference type="AlphaFoldDB" id="A0A5J4KRP5"/>
<dbReference type="Gene3D" id="3.60.40.10">
    <property type="entry name" value="PPM-type phosphatase domain"/>
    <property type="match status" value="1"/>
</dbReference>
<comment type="caution">
    <text evidence="3">The sequence shown here is derived from an EMBL/GenBank/DDBJ whole genome shotgun (WGS) entry which is preliminary data.</text>
</comment>
<dbReference type="SUPFAM" id="SSF55785">
    <property type="entry name" value="PYP-like sensor domain (PAS domain)"/>
    <property type="match status" value="1"/>
</dbReference>
<dbReference type="Pfam" id="PF08448">
    <property type="entry name" value="PAS_4"/>
    <property type="match status" value="1"/>
</dbReference>
<dbReference type="EMBL" id="BKZW01000001">
    <property type="protein sequence ID" value="GER89057.1"/>
    <property type="molecule type" value="Genomic_DNA"/>
</dbReference>
<dbReference type="PANTHER" id="PTHR43156:SF2">
    <property type="entry name" value="STAGE II SPORULATION PROTEIN E"/>
    <property type="match status" value="1"/>
</dbReference>
<proteinExistence type="predicted"/>
<protein>
    <recommendedName>
        <fullName evidence="2">PPM-type phosphatase domain-containing protein</fullName>
    </recommendedName>
</protein>
<dbReference type="InterPro" id="IPR013656">
    <property type="entry name" value="PAS_4"/>
</dbReference>
<keyword evidence="4" id="KW-1185">Reference proteome</keyword>
<keyword evidence="1" id="KW-0378">Hydrolase</keyword>
<gene>
    <name evidence="3" type="ORF">KDW_32190</name>
</gene>
<dbReference type="SMART" id="SM00331">
    <property type="entry name" value="PP2C_SIG"/>
    <property type="match status" value="1"/>
</dbReference>
<accession>A0A5J4KRP5</accession>
<dbReference type="InterPro" id="IPR052016">
    <property type="entry name" value="Bact_Sigma-Reg"/>
</dbReference>
<evidence type="ECO:0000256" key="1">
    <source>
        <dbReference type="ARBA" id="ARBA00022801"/>
    </source>
</evidence>
<dbReference type="GO" id="GO:0016791">
    <property type="term" value="F:phosphatase activity"/>
    <property type="evidence" value="ECO:0007669"/>
    <property type="project" value="TreeGrafter"/>
</dbReference>
<organism evidence="3 4">
    <name type="scientific">Dictyobacter vulcani</name>
    <dbReference type="NCBI Taxonomy" id="2607529"/>
    <lineage>
        <taxon>Bacteria</taxon>
        <taxon>Bacillati</taxon>
        <taxon>Chloroflexota</taxon>
        <taxon>Ktedonobacteria</taxon>
        <taxon>Ktedonobacterales</taxon>
        <taxon>Dictyobacteraceae</taxon>
        <taxon>Dictyobacter</taxon>
    </lineage>
</organism>
<evidence type="ECO:0000259" key="2">
    <source>
        <dbReference type="SMART" id="SM00331"/>
    </source>
</evidence>
<dbReference type="Pfam" id="PF07228">
    <property type="entry name" value="SpoIIE"/>
    <property type="match status" value="1"/>
</dbReference>
<dbReference type="SUPFAM" id="SSF81606">
    <property type="entry name" value="PP2C-like"/>
    <property type="match status" value="1"/>
</dbReference>
<dbReference type="Proteomes" id="UP000326912">
    <property type="component" value="Unassembled WGS sequence"/>
</dbReference>
<reference evidence="3 4" key="1">
    <citation type="submission" date="2019-10" db="EMBL/GenBank/DDBJ databases">
        <title>Dictyobacter vulcani sp. nov., within the class Ktedonobacteria, isolated from soil of volcanic Mt. Zao.</title>
        <authorList>
            <person name="Zheng Y."/>
            <person name="Wang C.M."/>
            <person name="Sakai Y."/>
            <person name="Abe K."/>
            <person name="Yokota A."/>
            <person name="Yabe S."/>
        </authorList>
    </citation>
    <scope>NUCLEOTIDE SEQUENCE [LARGE SCALE GENOMIC DNA]</scope>
    <source>
        <strain evidence="3 4">W12</strain>
    </source>
</reference>